<dbReference type="InterPro" id="IPR003615">
    <property type="entry name" value="HNH_nuc"/>
</dbReference>
<dbReference type="Gene3D" id="1.10.30.50">
    <property type="match status" value="1"/>
</dbReference>
<evidence type="ECO:0000313" key="2">
    <source>
        <dbReference type="EMBL" id="QOC55760.1"/>
    </source>
</evidence>
<dbReference type="KEGG" id="vg:63742988"/>
<protein>
    <submittedName>
        <fullName evidence="2">HNH endonuclease</fullName>
    </submittedName>
</protein>
<accession>A0A7L7SI22</accession>
<dbReference type="EMBL" id="MT771339">
    <property type="protein sequence ID" value="QOC55760.1"/>
    <property type="molecule type" value="Genomic_DNA"/>
</dbReference>
<keyword evidence="2" id="KW-0378">Hydrolase</keyword>
<reference evidence="2 3" key="1">
    <citation type="submission" date="2020-07" db="EMBL/GenBank/DDBJ databases">
        <authorList>
            <person name="Buterbaugh K.M."/>
            <person name="Dean A.J."/>
            <person name="Durmis N.D."/>
            <person name="Gonzalez I.M."/>
            <person name="Kowalski E.M."/>
            <person name="Mundorff O.G."/>
            <person name="Vimal D."/>
            <person name="Chamarti P.R."/>
            <person name="Xu J."/>
            <person name="Butela K.A."/>
            <person name="Garlena R.A."/>
            <person name="Russell D.A."/>
            <person name="Pope W.H."/>
            <person name="Jacobs-Sera D."/>
            <person name="Hatfull G.F."/>
        </authorList>
    </citation>
    <scope>NUCLEOTIDE SEQUENCE [LARGE SCALE GENOMIC DNA]</scope>
</reference>
<dbReference type="GeneID" id="63742988"/>
<organism evidence="2 3">
    <name type="scientific">Gordonia phage Archimedes</name>
    <dbReference type="NCBI Taxonomy" id="2759389"/>
    <lineage>
        <taxon>Viruses</taxon>
        <taxon>Duplodnaviria</taxon>
        <taxon>Heunggongvirae</taxon>
        <taxon>Uroviricota</taxon>
        <taxon>Caudoviricetes</taxon>
        <taxon>Archimedesvirus</taxon>
        <taxon>Archimedesvirus archimedes</taxon>
    </lineage>
</organism>
<gene>
    <name evidence="2" type="primary">60</name>
    <name evidence="2" type="ORF">SEA_ARCHIMEDES_60</name>
</gene>
<name>A0A7L7SI22_9CAUD</name>
<dbReference type="Pfam" id="PF01844">
    <property type="entry name" value="HNH"/>
    <property type="match status" value="1"/>
</dbReference>
<dbReference type="GO" id="GO:0008270">
    <property type="term" value="F:zinc ion binding"/>
    <property type="evidence" value="ECO:0007669"/>
    <property type="project" value="InterPro"/>
</dbReference>
<dbReference type="GO" id="GO:0003676">
    <property type="term" value="F:nucleic acid binding"/>
    <property type="evidence" value="ECO:0007669"/>
    <property type="project" value="InterPro"/>
</dbReference>
<feature type="domain" description="HNH" evidence="1">
    <location>
        <begin position="58"/>
        <end position="92"/>
    </location>
</feature>
<proteinExistence type="predicted"/>
<dbReference type="InterPro" id="IPR002711">
    <property type="entry name" value="HNH"/>
</dbReference>
<sequence>MIQCGTIDGMTMPRRDSKVYRRHKAEFRAECEAVDAPCWMDGMPIDYTVTGGPDEPNGFSVDHAIPWSVRPDLAYDIGNFRPAHWQCNSDRGAGDATLGMGEGSRVW</sequence>
<dbReference type="GO" id="GO:0004519">
    <property type="term" value="F:endonuclease activity"/>
    <property type="evidence" value="ECO:0007669"/>
    <property type="project" value="UniProtKB-KW"/>
</dbReference>
<keyword evidence="2" id="KW-0255">Endonuclease</keyword>
<dbReference type="Proteomes" id="UP000516653">
    <property type="component" value="Segment"/>
</dbReference>
<evidence type="ECO:0000313" key="3">
    <source>
        <dbReference type="Proteomes" id="UP000516653"/>
    </source>
</evidence>
<keyword evidence="2" id="KW-0540">Nuclease</keyword>
<keyword evidence="3" id="KW-1185">Reference proteome</keyword>
<dbReference type="RefSeq" id="YP_010049669.1">
    <property type="nucleotide sequence ID" value="NC_054392.1"/>
</dbReference>
<dbReference type="CDD" id="cd00085">
    <property type="entry name" value="HNHc"/>
    <property type="match status" value="1"/>
</dbReference>
<evidence type="ECO:0000259" key="1">
    <source>
        <dbReference type="Pfam" id="PF01844"/>
    </source>
</evidence>